<organism evidence="11 12">
    <name type="scientific">Fluviibacter phosphoraccumulans</name>
    <dbReference type="NCBI Taxonomy" id="1751046"/>
    <lineage>
        <taxon>Bacteria</taxon>
        <taxon>Pseudomonadati</taxon>
        <taxon>Pseudomonadota</taxon>
        <taxon>Betaproteobacteria</taxon>
        <taxon>Rhodocyclales</taxon>
        <taxon>Fluviibacteraceae</taxon>
        <taxon>Fluviibacter</taxon>
    </lineage>
</organism>
<gene>
    <name evidence="10 11" type="primary">trpF</name>
    <name evidence="11" type="ORF">ICHIAU1_15920</name>
</gene>
<dbReference type="InterPro" id="IPR013785">
    <property type="entry name" value="Aldolase_TIM"/>
</dbReference>
<comment type="similarity">
    <text evidence="3 10">Belongs to the TrpF family.</text>
</comment>
<evidence type="ECO:0000256" key="5">
    <source>
        <dbReference type="ARBA" id="ARBA00022272"/>
    </source>
</evidence>
<keyword evidence="6 10" id="KW-0028">Amino-acid biosynthesis</keyword>
<evidence type="ECO:0000256" key="9">
    <source>
        <dbReference type="ARBA" id="ARBA00023235"/>
    </source>
</evidence>
<dbReference type="NCBIfam" id="NF002299">
    <property type="entry name" value="PRK01222.1-6"/>
    <property type="match status" value="1"/>
</dbReference>
<evidence type="ECO:0000256" key="3">
    <source>
        <dbReference type="ARBA" id="ARBA00007571"/>
    </source>
</evidence>
<dbReference type="OrthoDB" id="9796196at2"/>
<dbReference type="EMBL" id="AP022345">
    <property type="protein sequence ID" value="BBU69309.1"/>
    <property type="molecule type" value="Genomic_DNA"/>
</dbReference>
<dbReference type="InterPro" id="IPR001240">
    <property type="entry name" value="PRAI_dom"/>
</dbReference>
<dbReference type="Pfam" id="PF00697">
    <property type="entry name" value="PRAI"/>
    <property type="match status" value="1"/>
</dbReference>
<dbReference type="FunFam" id="3.20.20.70:FF:000075">
    <property type="entry name" value="Tryptophan biosynthesis protein TRP1"/>
    <property type="match status" value="1"/>
</dbReference>
<dbReference type="PANTHER" id="PTHR42894">
    <property type="entry name" value="N-(5'-PHOSPHORIBOSYL)ANTHRANILATE ISOMERASE"/>
    <property type="match status" value="1"/>
</dbReference>
<dbReference type="HAMAP" id="MF_00135">
    <property type="entry name" value="PRAI"/>
    <property type="match status" value="1"/>
</dbReference>
<evidence type="ECO:0000256" key="4">
    <source>
        <dbReference type="ARBA" id="ARBA00012572"/>
    </source>
</evidence>
<dbReference type="SUPFAM" id="SSF51366">
    <property type="entry name" value="Ribulose-phoshate binding barrel"/>
    <property type="match status" value="1"/>
</dbReference>
<keyword evidence="7 10" id="KW-0822">Tryptophan biosynthesis</keyword>
<dbReference type="PANTHER" id="PTHR42894:SF1">
    <property type="entry name" value="N-(5'-PHOSPHORIBOSYL)ANTHRANILATE ISOMERASE"/>
    <property type="match status" value="1"/>
</dbReference>
<evidence type="ECO:0000313" key="12">
    <source>
        <dbReference type="Proteomes" id="UP000463961"/>
    </source>
</evidence>
<evidence type="ECO:0000313" key="11">
    <source>
        <dbReference type="EMBL" id="BBU69309.1"/>
    </source>
</evidence>
<dbReference type="Gene3D" id="3.20.20.70">
    <property type="entry name" value="Aldolase class I"/>
    <property type="match status" value="1"/>
</dbReference>
<evidence type="ECO:0000256" key="10">
    <source>
        <dbReference type="HAMAP-Rule" id="MF_00135"/>
    </source>
</evidence>
<dbReference type="InterPro" id="IPR044643">
    <property type="entry name" value="TrpF_fam"/>
</dbReference>
<name>A0A679I5L6_9RHOO</name>
<dbReference type="NCBIfam" id="NF002298">
    <property type="entry name" value="PRK01222.1-4"/>
    <property type="match status" value="1"/>
</dbReference>
<evidence type="ECO:0000256" key="1">
    <source>
        <dbReference type="ARBA" id="ARBA00001164"/>
    </source>
</evidence>
<dbReference type="AlphaFoldDB" id="A0A679I5L6"/>
<protein>
    <recommendedName>
        <fullName evidence="5 10">N-(5'-phosphoribosyl)anthranilate isomerase</fullName>
        <shortName evidence="10">PRAI</shortName>
        <ecNumber evidence="4 10">5.3.1.24</ecNumber>
    </recommendedName>
</protein>
<keyword evidence="8 10" id="KW-0057">Aromatic amino acid biosynthesis</keyword>
<dbReference type="GO" id="GO:0004640">
    <property type="term" value="F:phosphoribosylanthranilate isomerase activity"/>
    <property type="evidence" value="ECO:0007669"/>
    <property type="project" value="UniProtKB-UniRule"/>
</dbReference>
<sequence>MTLRAKPRIKVCGLTRVEDVQAAVAAGVDAIGLVFYADSPRHVTIAQAKVLCQAIPPFVTIVGLFVNASRAEVHRVIEEVPLNLLQFHGDETVDQCEGFGLPYLRAARVRPGVDLLEFASQFPSARALLLDTWTPAFGGSGESFDWSLVPSSCPLPVILSGGLHPDNVAAAIRQVQPVAVDVSSGVESAKGIKDADKIRAFVEAVRGT</sequence>
<dbReference type="RefSeq" id="WP_162049962.1">
    <property type="nucleotide sequence ID" value="NZ_AP019011.1"/>
</dbReference>
<dbReference type="InterPro" id="IPR011060">
    <property type="entry name" value="RibuloseP-bd_barrel"/>
</dbReference>
<comment type="catalytic activity">
    <reaction evidence="1 10">
        <text>N-(5-phospho-beta-D-ribosyl)anthranilate = 1-(2-carboxyphenylamino)-1-deoxy-D-ribulose 5-phosphate</text>
        <dbReference type="Rhea" id="RHEA:21540"/>
        <dbReference type="ChEBI" id="CHEBI:18277"/>
        <dbReference type="ChEBI" id="CHEBI:58613"/>
        <dbReference type="EC" id="5.3.1.24"/>
    </reaction>
</comment>
<proteinExistence type="inferred from homology"/>
<evidence type="ECO:0000256" key="7">
    <source>
        <dbReference type="ARBA" id="ARBA00022822"/>
    </source>
</evidence>
<keyword evidence="9 10" id="KW-0413">Isomerase</keyword>
<dbReference type="CDD" id="cd00405">
    <property type="entry name" value="PRAI"/>
    <property type="match status" value="1"/>
</dbReference>
<comment type="pathway">
    <text evidence="2 10">Amino-acid biosynthesis; L-tryptophan biosynthesis; L-tryptophan from chorismate: step 3/5.</text>
</comment>
<accession>A0A679I5L6</accession>
<keyword evidence="12" id="KW-1185">Reference proteome</keyword>
<dbReference type="EC" id="5.3.1.24" evidence="4 10"/>
<dbReference type="GO" id="GO:0000162">
    <property type="term" value="P:L-tryptophan biosynthetic process"/>
    <property type="evidence" value="ECO:0007669"/>
    <property type="project" value="UniProtKB-UniRule"/>
</dbReference>
<dbReference type="UniPathway" id="UPA00035">
    <property type="reaction ID" value="UER00042"/>
</dbReference>
<dbReference type="Proteomes" id="UP000463961">
    <property type="component" value="Chromosome"/>
</dbReference>
<evidence type="ECO:0000256" key="2">
    <source>
        <dbReference type="ARBA" id="ARBA00004664"/>
    </source>
</evidence>
<reference evidence="12" key="1">
    <citation type="submission" date="2020-01" db="EMBL/GenBank/DDBJ databases">
        <title>Phosphoaccumulans saitamaens gen. nov., sp. nov., a polyphosphate accumulating bacterium isolated from surface river water.</title>
        <authorList>
            <person name="Watanabe K."/>
            <person name="Suda W."/>
        </authorList>
    </citation>
    <scope>NUCLEOTIDE SEQUENCE [LARGE SCALE GENOMIC DNA]</scope>
    <source>
        <strain evidence="12">ICHIAU1</strain>
    </source>
</reference>
<evidence type="ECO:0000256" key="6">
    <source>
        <dbReference type="ARBA" id="ARBA00022605"/>
    </source>
</evidence>
<evidence type="ECO:0000256" key="8">
    <source>
        <dbReference type="ARBA" id="ARBA00023141"/>
    </source>
</evidence>